<feature type="binding site" evidence="9">
    <location>
        <begin position="426"/>
        <end position="427"/>
    </location>
    <ligand>
        <name>substrate</name>
    </ligand>
</feature>
<evidence type="ECO:0000256" key="3">
    <source>
        <dbReference type="ARBA" id="ARBA00022801"/>
    </source>
</evidence>
<dbReference type="Proteomes" id="UP000567795">
    <property type="component" value="Unassembled WGS sequence"/>
</dbReference>
<protein>
    <recommendedName>
        <fullName evidence="2 11">Beta-glucosidase</fullName>
        <ecNumber evidence="2 11">3.2.1.21</ecNumber>
    </recommendedName>
</protein>
<feature type="active site" description="Proton donor" evidence="8">
    <location>
        <position position="175"/>
    </location>
</feature>
<dbReference type="InterPro" id="IPR017736">
    <property type="entry name" value="Glyco_hydro_1_beta-glucosidase"/>
</dbReference>
<dbReference type="NCBIfam" id="TIGR03356">
    <property type="entry name" value="BGL"/>
    <property type="match status" value="1"/>
</dbReference>
<dbReference type="GO" id="GO:0030245">
    <property type="term" value="P:cellulose catabolic process"/>
    <property type="evidence" value="ECO:0007669"/>
    <property type="project" value="UniProtKB-KW"/>
</dbReference>
<name>A0A852ZNM3_9ACTN</name>
<feature type="binding site" evidence="9">
    <location>
        <position position="29"/>
    </location>
    <ligand>
        <name>substrate</name>
    </ligand>
</feature>
<organism evidence="12 13">
    <name type="scientific">Allostreptomyces psammosilenae</name>
    <dbReference type="NCBI Taxonomy" id="1892865"/>
    <lineage>
        <taxon>Bacteria</taxon>
        <taxon>Bacillati</taxon>
        <taxon>Actinomycetota</taxon>
        <taxon>Actinomycetes</taxon>
        <taxon>Kitasatosporales</taxon>
        <taxon>Streptomycetaceae</taxon>
        <taxon>Allostreptomyces</taxon>
    </lineage>
</organism>
<evidence type="ECO:0000313" key="12">
    <source>
        <dbReference type="EMBL" id="NYI03275.1"/>
    </source>
</evidence>
<dbReference type="PROSITE" id="PS00572">
    <property type="entry name" value="GLYCOSYL_HYDROL_F1_1"/>
    <property type="match status" value="1"/>
</dbReference>
<feature type="binding site" evidence="9">
    <location>
        <position position="419"/>
    </location>
    <ligand>
        <name>substrate</name>
    </ligand>
</feature>
<proteinExistence type="inferred from homology"/>
<dbReference type="FunFam" id="3.20.20.80:FF:000004">
    <property type="entry name" value="Beta-glucosidase 6-phospho-beta-glucosidase"/>
    <property type="match status" value="1"/>
</dbReference>
<feature type="active site" description="Nucleophile" evidence="8 10">
    <location>
        <position position="372"/>
    </location>
</feature>
<evidence type="ECO:0000256" key="11">
    <source>
        <dbReference type="RuleBase" id="RU361175"/>
    </source>
</evidence>
<dbReference type="GO" id="GO:0005829">
    <property type="term" value="C:cytosol"/>
    <property type="evidence" value="ECO:0007669"/>
    <property type="project" value="TreeGrafter"/>
</dbReference>
<evidence type="ECO:0000313" key="13">
    <source>
        <dbReference type="Proteomes" id="UP000567795"/>
    </source>
</evidence>
<keyword evidence="6 11" id="KW-0326">Glycosidase</keyword>
<feature type="binding site" evidence="9">
    <location>
        <position position="174"/>
    </location>
    <ligand>
        <name>substrate</name>
    </ligand>
</feature>
<dbReference type="InterPro" id="IPR001360">
    <property type="entry name" value="Glyco_hydro_1"/>
</dbReference>
<evidence type="ECO:0000256" key="8">
    <source>
        <dbReference type="PIRSR" id="PIRSR617736-1"/>
    </source>
</evidence>
<dbReference type="EMBL" id="JACBZD010000001">
    <property type="protein sequence ID" value="NYI03275.1"/>
    <property type="molecule type" value="Genomic_DNA"/>
</dbReference>
<keyword evidence="3 11" id="KW-0378">Hydrolase</keyword>
<dbReference type="InterPro" id="IPR018120">
    <property type="entry name" value="Glyco_hydro_1_AS"/>
</dbReference>
<dbReference type="PANTHER" id="PTHR10353:SF36">
    <property type="entry name" value="LP05116P"/>
    <property type="match status" value="1"/>
</dbReference>
<dbReference type="InterPro" id="IPR017853">
    <property type="entry name" value="GH"/>
</dbReference>
<gene>
    <name evidence="12" type="ORF">FHU37_000218</name>
</gene>
<feature type="binding site" evidence="9">
    <location>
        <position position="130"/>
    </location>
    <ligand>
        <name>substrate</name>
    </ligand>
</feature>
<evidence type="ECO:0000256" key="10">
    <source>
        <dbReference type="PROSITE-ProRule" id="PRU10055"/>
    </source>
</evidence>
<evidence type="ECO:0000256" key="1">
    <source>
        <dbReference type="ARBA" id="ARBA00010838"/>
    </source>
</evidence>
<dbReference type="PRINTS" id="PR00131">
    <property type="entry name" value="GLHYDRLASE1"/>
</dbReference>
<evidence type="ECO:0000256" key="4">
    <source>
        <dbReference type="ARBA" id="ARBA00023001"/>
    </source>
</evidence>
<evidence type="ECO:0000256" key="2">
    <source>
        <dbReference type="ARBA" id="ARBA00012744"/>
    </source>
</evidence>
<dbReference type="Pfam" id="PF00232">
    <property type="entry name" value="Glyco_hydro_1"/>
    <property type="match status" value="1"/>
</dbReference>
<evidence type="ECO:0000256" key="5">
    <source>
        <dbReference type="ARBA" id="ARBA00023277"/>
    </source>
</evidence>
<accession>A0A852ZNM3</accession>
<dbReference type="GO" id="GO:0008422">
    <property type="term" value="F:beta-glucosidase activity"/>
    <property type="evidence" value="ECO:0007669"/>
    <property type="project" value="UniProtKB-EC"/>
</dbReference>
<evidence type="ECO:0000256" key="7">
    <source>
        <dbReference type="ARBA" id="ARBA00023326"/>
    </source>
</evidence>
<dbReference type="RefSeq" id="WP_312892363.1">
    <property type="nucleotide sequence ID" value="NZ_JACBZD010000001.1"/>
</dbReference>
<evidence type="ECO:0000256" key="9">
    <source>
        <dbReference type="PIRSR" id="PIRSR617736-2"/>
    </source>
</evidence>
<comment type="catalytic activity">
    <reaction evidence="11">
        <text>Hydrolysis of terminal, non-reducing beta-D-glucosyl residues with release of beta-D-glucose.</text>
        <dbReference type="EC" id="3.2.1.21"/>
    </reaction>
</comment>
<evidence type="ECO:0000256" key="6">
    <source>
        <dbReference type="ARBA" id="ARBA00023295"/>
    </source>
</evidence>
<comment type="similarity">
    <text evidence="1 11">Belongs to the glycosyl hydrolase 1 family.</text>
</comment>
<comment type="caution">
    <text evidence="12">The sequence shown here is derived from an EMBL/GenBank/DDBJ whole genome shotgun (WGS) entry which is preliminary data.</text>
</comment>
<dbReference type="AlphaFoldDB" id="A0A852ZNM3"/>
<dbReference type="Gene3D" id="3.20.20.80">
    <property type="entry name" value="Glycosidases"/>
    <property type="match status" value="1"/>
</dbReference>
<sequence>MSETTTAPVTPLLRFPEGFRWGVATAAFQIEGHTTADGRGQSIWDTFAATPGKVLNGDGGDPACEHYVRYREDVALIKSLGLTDYRFSIAWPRIQPTGSGPANEAGLDFYDRLVDELLGAGINPVATLYHWDLPQALEDAGGWTNRETSYRFAEYAEIMARRLGDRVRDWSTLNEPWCSAYLGYVNGHHAPGRTEPLAGLQAVHHLMLGHGLAVRAIRDSVPAQASPRISVVLNLAQVDPVGEGDEEAVRKVDGLSNRVFLGPLFHGGYPEDVKDDTAHLTDWSFVQDGDEKIIASPLDWLGINYYTTTRVRVLEDAEAPTPGPLPGLRGVEQLPAREPLTGIGWEQDPSGLVRLLTRVSRDCPELPLFVTENGAAFPDTVAEDGSIDDIERLAYYDAHLRAAHEAIEQGVNLRGYFAWSLMDNYEWAFGYSQRFGLTHVDYETQTRTVKRSGHWYSRVARAGGIVPID</sequence>
<keyword evidence="13" id="KW-1185">Reference proteome</keyword>
<dbReference type="EC" id="3.2.1.21" evidence="2 11"/>
<keyword evidence="5" id="KW-0119">Carbohydrate metabolism</keyword>
<keyword evidence="7" id="KW-0624">Polysaccharide degradation</keyword>
<keyword evidence="4" id="KW-0136">Cellulose degradation</keyword>
<dbReference type="PANTHER" id="PTHR10353">
    <property type="entry name" value="GLYCOSYL HYDROLASE"/>
    <property type="match status" value="1"/>
</dbReference>
<reference evidence="12 13" key="1">
    <citation type="submission" date="2020-07" db="EMBL/GenBank/DDBJ databases">
        <title>Sequencing the genomes of 1000 actinobacteria strains.</title>
        <authorList>
            <person name="Klenk H.-P."/>
        </authorList>
    </citation>
    <scope>NUCLEOTIDE SEQUENCE [LARGE SCALE GENOMIC DNA]</scope>
    <source>
        <strain evidence="12 13">DSM 42178</strain>
    </source>
</reference>
<dbReference type="SUPFAM" id="SSF51445">
    <property type="entry name" value="(Trans)glycosidases"/>
    <property type="match status" value="1"/>
</dbReference>
<feature type="binding site" evidence="9">
    <location>
        <position position="306"/>
    </location>
    <ligand>
        <name>substrate</name>
    </ligand>
</feature>